<dbReference type="RefSeq" id="XP_032816777.1">
    <property type="nucleotide sequence ID" value="XM_032960886.1"/>
</dbReference>
<protein>
    <submittedName>
        <fullName evidence="5 6">NXPE family member 2-like isoform X1</fullName>
    </submittedName>
</protein>
<proteinExistence type="inferred from homology"/>
<accession>A0AAJ7TF79</accession>
<evidence type="ECO:0000313" key="6">
    <source>
        <dbReference type="RefSeq" id="XP_032816768.1"/>
    </source>
</evidence>
<dbReference type="InterPro" id="IPR057106">
    <property type="entry name" value="NXPE4_C"/>
</dbReference>
<dbReference type="RefSeq" id="XP_032816768.1">
    <property type="nucleotide sequence ID" value="XM_032960877.1"/>
</dbReference>
<evidence type="ECO:0000313" key="7">
    <source>
        <dbReference type="RefSeq" id="XP_032816777.1"/>
    </source>
</evidence>
<reference evidence="5 6" key="1">
    <citation type="submission" date="2025-04" db="UniProtKB">
        <authorList>
            <consortium name="RefSeq"/>
        </authorList>
    </citation>
    <scope>IDENTIFICATION</scope>
    <source>
        <tissue evidence="5 6">Sperm</tissue>
    </source>
</reference>
<organism evidence="4 5">
    <name type="scientific">Petromyzon marinus</name>
    <name type="common">Sea lamprey</name>
    <dbReference type="NCBI Taxonomy" id="7757"/>
    <lineage>
        <taxon>Eukaryota</taxon>
        <taxon>Metazoa</taxon>
        <taxon>Chordata</taxon>
        <taxon>Craniata</taxon>
        <taxon>Vertebrata</taxon>
        <taxon>Cyclostomata</taxon>
        <taxon>Hyperoartia</taxon>
        <taxon>Petromyzontiformes</taxon>
        <taxon>Petromyzontidae</taxon>
        <taxon>Petromyzon</taxon>
    </lineage>
</organism>
<dbReference type="SUPFAM" id="SSF81296">
    <property type="entry name" value="E set domains"/>
    <property type="match status" value="1"/>
</dbReference>
<dbReference type="PANTHER" id="PTHR16165">
    <property type="entry name" value="NXPE FAMILY MEMBER"/>
    <property type="match status" value="1"/>
</dbReference>
<dbReference type="Pfam" id="PF06312">
    <property type="entry name" value="Neurexophilin"/>
    <property type="match status" value="1"/>
</dbReference>
<sequence>MINTGKMNFKTFRSHITVSNIIVFITSLAAALLIYCSNGYFKNTWNLKSLPPKVHYQNALLLQTKYTISDTMTYPSTKHKIPISTNITCSTSAKNSRITILNGVEPHTVGDTLHAQVEMYDFGNRRKLYGGDFLLARIFSPRLGAASSGVVTDLGNGVYDVRFTLFWPGDSSLAFTLVHSSEAVRVLDRVRETVPDKVTFMGTFVSGKSKEVTPCHIFPNTAKQVCDFTDPHLLEPWMCEKPSTLPCSSLLTIKSRNRNIFSQEEGRFFTREKIWKPIPSAYKIDVAPITDLLESSLPNCSMGMGNPSPSGYYVKNAWCSSYCKMKNFSSPSLVLGCLKGKNVFLLGDSTIGQWFSYLVHFTNGFRIVDRYIPGKHMPNVAINEDNNITLNWYCHNYPFIATKGTYTKDFRYVANRIDNITGGSDTIVAISLGAHFTPFPLHVFQTRMHNIKAAVEKLLIRSPETKVIVKLSNVRENSGVAIFNNWNTFKLNQVLLEVFKTMNVAFVDAWDMTAVLNSAKIHPNEHIVKNQIDSFLSFVC</sequence>
<evidence type="ECO:0000313" key="4">
    <source>
        <dbReference type="Proteomes" id="UP001318040"/>
    </source>
</evidence>
<keyword evidence="2" id="KW-0472">Membrane</keyword>
<dbReference type="PANTHER" id="PTHR16165:SF3">
    <property type="entry name" value="NXPE FAMILY MEMBER 1"/>
    <property type="match status" value="1"/>
</dbReference>
<feature type="transmembrane region" description="Helical" evidence="2">
    <location>
        <begin position="21"/>
        <end position="41"/>
    </location>
</feature>
<dbReference type="Gene3D" id="3.40.50.1110">
    <property type="entry name" value="SGNH hydrolase"/>
    <property type="match status" value="1"/>
</dbReference>
<name>A0AAJ7TF79_PETMA</name>
<dbReference type="InterPro" id="IPR014756">
    <property type="entry name" value="Ig_E-set"/>
</dbReference>
<dbReference type="GeneID" id="116946042"/>
<evidence type="ECO:0000256" key="1">
    <source>
        <dbReference type="ARBA" id="ARBA00005431"/>
    </source>
</evidence>
<keyword evidence="4" id="KW-1185">Reference proteome</keyword>
<keyword evidence="2" id="KW-0812">Transmembrane</keyword>
<keyword evidence="2" id="KW-1133">Transmembrane helix</keyword>
<evidence type="ECO:0000313" key="5">
    <source>
        <dbReference type="RefSeq" id="XP_032816759.1"/>
    </source>
</evidence>
<dbReference type="RefSeq" id="XP_032816759.1">
    <property type="nucleotide sequence ID" value="XM_032960868.1"/>
</dbReference>
<dbReference type="InterPro" id="IPR026845">
    <property type="entry name" value="NXPH/NXPE"/>
</dbReference>
<evidence type="ECO:0000259" key="3">
    <source>
        <dbReference type="Pfam" id="PF24536"/>
    </source>
</evidence>
<feature type="domain" description="NXPE C-terminal" evidence="3">
    <location>
        <begin position="318"/>
        <end position="540"/>
    </location>
</feature>
<gene>
    <name evidence="5 6 7" type="primary">LOC116946042</name>
</gene>
<dbReference type="KEGG" id="pmrn:116946042"/>
<evidence type="ECO:0000256" key="2">
    <source>
        <dbReference type="SAM" id="Phobius"/>
    </source>
</evidence>
<dbReference type="InterPro" id="IPR036514">
    <property type="entry name" value="SGNH_hydro_sf"/>
</dbReference>
<dbReference type="SUPFAM" id="SSF52266">
    <property type="entry name" value="SGNH hydrolase"/>
    <property type="match status" value="1"/>
</dbReference>
<comment type="similarity">
    <text evidence="1">Belongs to the NXPE family.</text>
</comment>
<dbReference type="AlphaFoldDB" id="A0AAJ7TF79"/>
<dbReference type="Pfam" id="PF24536">
    <property type="entry name" value="NXPE4_C"/>
    <property type="match status" value="1"/>
</dbReference>
<dbReference type="Proteomes" id="UP001318040">
    <property type="component" value="Chromosome 2"/>
</dbReference>